<dbReference type="PANTHER" id="PTHR35008">
    <property type="entry name" value="BLL4482 PROTEIN-RELATED"/>
    <property type="match status" value="1"/>
</dbReference>
<keyword evidence="4" id="KW-0679">Respiratory chain</keyword>
<evidence type="ECO:0000256" key="4">
    <source>
        <dbReference type="ARBA" id="ARBA00022660"/>
    </source>
</evidence>
<feature type="chain" id="PRO_5033010852" evidence="10">
    <location>
        <begin position="16"/>
        <end position="129"/>
    </location>
</feature>
<evidence type="ECO:0000256" key="5">
    <source>
        <dbReference type="ARBA" id="ARBA00022723"/>
    </source>
</evidence>
<reference evidence="12 13" key="1">
    <citation type="submission" date="2020-08" db="EMBL/GenBank/DDBJ databases">
        <title>Genomic Encyclopedia of Type Strains, Phase III (KMG-III): the genomes of soil and plant-associated and newly described type strains.</title>
        <authorList>
            <person name="Whitman W."/>
        </authorList>
    </citation>
    <scope>NUCLEOTIDE SEQUENCE [LARGE SCALE GENOMIC DNA]</scope>
    <source>
        <strain evidence="12 13">CECT 8803</strain>
    </source>
</reference>
<keyword evidence="10" id="KW-0732">Signal</keyword>
<proteinExistence type="predicted"/>
<evidence type="ECO:0000256" key="10">
    <source>
        <dbReference type="SAM" id="SignalP"/>
    </source>
</evidence>
<dbReference type="GO" id="GO:0020037">
    <property type="term" value="F:heme binding"/>
    <property type="evidence" value="ECO:0007669"/>
    <property type="project" value="InterPro"/>
</dbReference>
<dbReference type="PANTHER" id="PTHR35008:SF4">
    <property type="entry name" value="BLL4482 PROTEIN"/>
    <property type="match status" value="1"/>
</dbReference>
<keyword evidence="7 8" id="KW-0408">Iron</keyword>
<evidence type="ECO:0000256" key="7">
    <source>
        <dbReference type="ARBA" id="ARBA00023004"/>
    </source>
</evidence>
<comment type="caution">
    <text evidence="12">The sequence shown here is derived from an EMBL/GenBank/DDBJ whole genome shotgun (WGS) entry which is preliminary data.</text>
</comment>
<evidence type="ECO:0000256" key="2">
    <source>
        <dbReference type="ARBA" id="ARBA00022448"/>
    </source>
</evidence>
<dbReference type="PRINTS" id="PR00605">
    <property type="entry name" value="CYTCHROMECIC"/>
</dbReference>
<evidence type="ECO:0000313" key="12">
    <source>
        <dbReference type="EMBL" id="MBB3066565.1"/>
    </source>
</evidence>
<sequence length="129" mass="14219">MAAIPVLLTSTSAFAASDGATLYQQNCASCHGSNLEGQPNWKQRKPDGKLPAPPHDVSGHTWHHSDQQNFEITKLGIEALVSGYKSDMIGFGDKLSDDEIWAILDYIKSTWPEEIRARRKANGLERPEG</sequence>
<evidence type="ECO:0000256" key="6">
    <source>
        <dbReference type="ARBA" id="ARBA00022982"/>
    </source>
</evidence>
<dbReference type="EMBL" id="JACHXA010000009">
    <property type="protein sequence ID" value="MBB3066565.1"/>
    <property type="molecule type" value="Genomic_DNA"/>
</dbReference>
<dbReference type="GO" id="GO:0009055">
    <property type="term" value="F:electron transfer activity"/>
    <property type="evidence" value="ECO:0007669"/>
    <property type="project" value="InterPro"/>
</dbReference>
<evidence type="ECO:0000313" key="13">
    <source>
        <dbReference type="Proteomes" id="UP000581135"/>
    </source>
</evidence>
<keyword evidence="5 8" id="KW-0479">Metal-binding</keyword>
<dbReference type="PROSITE" id="PS51007">
    <property type="entry name" value="CYTC"/>
    <property type="match status" value="1"/>
</dbReference>
<dbReference type="InterPro" id="IPR036909">
    <property type="entry name" value="Cyt_c-like_dom_sf"/>
</dbReference>
<dbReference type="InterPro" id="IPR008168">
    <property type="entry name" value="Cyt_C_IC"/>
</dbReference>
<dbReference type="GO" id="GO:0005506">
    <property type="term" value="F:iron ion binding"/>
    <property type="evidence" value="ECO:0007669"/>
    <property type="project" value="InterPro"/>
</dbReference>
<dbReference type="InterPro" id="IPR051459">
    <property type="entry name" value="Cytochrome_c-type_DH"/>
</dbReference>
<gene>
    <name evidence="12" type="ORF">FHR98_002873</name>
</gene>
<feature type="region of interest" description="Disordered" evidence="9">
    <location>
        <begin position="33"/>
        <end position="63"/>
    </location>
</feature>
<dbReference type="Gene3D" id="1.10.760.10">
    <property type="entry name" value="Cytochrome c-like domain"/>
    <property type="match status" value="1"/>
</dbReference>
<organism evidence="12 13">
    <name type="scientific">Limibacillus halophilus</name>
    <dbReference type="NCBI Taxonomy" id="1579333"/>
    <lineage>
        <taxon>Bacteria</taxon>
        <taxon>Pseudomonadati</taxon>
        <taxon>Pseudomonadota</taxon>
        <taxon>Alphaproteobacteria</taxon>
        <taxon>Rhodospirillales</taxon>
        <taxon>Rhodovibrionaceae</taxon>
        <taxon>Limibacillus</taxon>
    </lineage>
</organism>
<dbReference type="Proteomes" id="UP000581135">
    <property type="component" value="Unassembled WGS sequence"/>
</dbReference>
<evidence type="ECO:0000259" key="11">
    <source>
        <dbReference type="PROSITE" id="PS51007"/>
    </source>
</evidence>
<comment type="cofactor">
    <cofactor evidence="1">
        <name>heme c</name>
        <dbReference type="ChEBI" id="CHEBI:61717"/>
    </cofactor>
</comment>
<accession>A0A839SZU4</accession>
<keyword evidence="13" id="KW-1185">Reference proteome</keyword>
<dbReference type="RefSeq" id="WP_246377876.1">
    <property type="nucleotide sequence ID" value="NZ_JACHXA010000009.1"/>
</dbReference>
<keyword evidence="6" id="KW-0249">Electron transport</keyword>
<evidence type="ECO:0000256" key="1">
    <source>
        <dbReference type="ARBA" id="ARBA00001926"/>
    </source>
</evidence>
<dbReference type="AlphaFoldDB" id="A0A839SZU4"/>
<keyword evidence="2" id="KW-0813">Transport</keyword>
<feature type="signal peptide" evidence="10">
    <location>
        <begin position="1"/>
        <end position="15"/>
    </location>
</feature>
<evidence type="ECO:0000256" key="9">
    <source>
        <dbReference type="SAM" id="MobiDB-lite"/>
    </source>
</evidence>
<name>A0A839SZU4_9PROT</name>
<protein>
    <submittedName>
        <fullName evidence="12">Mono/diheme cytochrome c family protein</fullName>
    </submittedName>
</protein>
<keyword evidence="3 8" id="KW-0349">Heme</keyword>
<evidence type="ECO:0000256" key="8">
    <source>
        <dbReference type="PROSITE-ProRule" id="PRU00433"/>
    </source>
</evidence>
<dbReference type="Pfam" id="PF00034">
    <property type="entry name" value="Cytochrom_C"/>
    <property type="match status" value="1"/>
</dbReference>
<dbReference type="InterPro" id="IPR009056">
    <property type="entry name" value="Cyt_c-like_dom"/>
</dbReference>
<evidence type="ECO:0000256" key="3">
    <source>
        <dbReference type="ARBA" id="ARBA00022617"/>
    </source>
</evidence>
<dbReference type="SUPFAM" id="SSF46626">
    <property type="entry name" value="Cytochrome c"/>
    <property type="match status" value="1"/>
</dbReference>
<feature type="domain" description="Cytochrome c" evidence="11">
    <location>
        <begin position="14"/>
        <end position="111"/>
    </location>
</feature>